<proteinExistence type="predicted"/>
<evidence type="ECO:0000256" key="2">
    <source>
        <dbReference type="ARBA" id="ARBA00023239"/>
    </source>
</evidence>
<dbReference type="Pfam" id="PF00378">
    <property type="entry name" value="ECH_1"/>
    <property type="match status" value="1"/>
</dbReference>
<evidence type="ECO:0000256" key="3">
    <source>
        <dbReference type="ARBA" id="ARBA00023268"/>
    </source>
</evidence>
<dbReference type="CDD" id="cd06558">
    <property type="entry name" value="crotonase-like"/>
    <property type="match status" value="1"/>
</dbReference>
<dbReference type="SUPFAM" id="SSF52096">
    <property type="entry name" value="ClpP/crotonase"/>
    <property type="match status" value="1"/>
</dbReference>
<keyword evidence="2" id="KW-0456">Lyase</keyword>
<dbReference type="InterPro" id="IPR029045">
    <property type="entry name" value="ClpP/crotonase-like_dom_sf"/>
</dbReference>
<dbReference type="EMBL" id="LMAR01000023">
    <property type="protein sequence ID" value="KQK31362.1"/>
    <property type="molecule type" value="Genomic_DNA"/>
</dbReference>
<dbReference type="AlphaFoldDB" id="A0A0Q3T100"/>
<evidence type="ECO:0000313" key="5">
    <source>
        <dbReference type="Proteomes" id="UP000051562"/>
    </source>
</evidence>
<dbReference type="GO" id="GO:0016853">
    <property type="term" value="F:isomerase activity"/>
    <property type="evidence" value="ECO:0007669"/>
    <property type="project" value="UniProtKB-KW"/>
</dbReference>
<protein>
    <recommendedName>
        <fullName evidence="6">Enoyl-CoA hydratase/isomerase</fullName>
    </recommendedName>
</protein>
<dbReference type="Proteomes" id="UP000051562">
    <property type="component" value="Unassembled WGS sequence"/>
</dbReference>
<keyword evidence="5" id="KW-1185">Reference proteome</keyword>
<keyword evidence="1" id="KW-0413">Isomerase</keyword>
<comment type="caution">
    <text evidence="4">The sequence shown here is derived from an EMBL/GenBank/DDBJ whole genome shotgun (WGS) entry which is preliminary data.</text>
</comment>
<dbReference type="PANTHER" id="PTHR23309">
    <property type="entry name" value="3-HYDROXYACYL-COA DEHYROGENASE"/>
    <property type="match status" value="1"/>
</dbReference>
<evidence type="ECO:0000313" key="4">
    <source>
        <dbReference type="EMBL" id="KQK31362.1"/>
    </source>
</evidence>
<dbReference type="InterPro" id="IPR001753">
    <property type="entry name" value="Enoyl-CoA_hydra/iso"/>
</dbReference>
<organism evidence="4 5">
    <name type="scientific">Bosea thiooxidans</name>
    <dbReference type="NCBI Taxonomy" id="53254"/>
    <lineage>
        <taxon>Bacteria</taxon>
        <taxon>Pseudomonadati</taxon>
        <taxon>Pseudomonadota</taxon>
        <taxon>Alphaproteobacteria</taxon>
        <taxon>Hyphomicrobiales</taxon>
        <taxon>Boseaceae</taxon>
        <taxon>Bosea</taxon>
    </lineage>
</organism>
<accession>A0A0Q3T100</accession>
<evidence type="ECO:0000256" key="1">
    <source>
        <dbReference type="ARBA" id="ARBA00023235"/>
    </source>
</evidence>
<keyword evidence="3" id="KW-0511">Multifunctional enzyme</keyword>
<dbReference type="GO" id="GO:0016829">
    <property type="term" value="F:lyase activity"/>
    <property type="evidence" value="ECO:0007669"/>
    <property type="project" value="UniProtKB-KW"/>
</dbReference>
<gene>
    <name evidence="4" type="ORF">ARD30_02845</name>
</gene>
<evidence type="ECO:0008006" key="6">
    <source>
        <dbReference type="Google" id="ProtNLM"/>
    </source>
</evidence>
<dbReference type="Gene3D" id="3.90.226.10">
    <property type="entry name" value="2-enoyl-CoA Hydratase, Chain A, domain 1"/>
    <property type="match status" value="1"/>
</dbReference>
<dbReference type="RefSeq" id="WP_055727128.1">
    <property type="nucleotide sequence ID" value="NZ_LMAR01000023.1"/>
</dbReference>
<reference evidence="4 5" key="1">
    <citation type="submission" date="2015-10" db="EMBL/GenBank/DDBJ databases">
        <title>Draft genome of Bosea thiooxidans.</title>
        <authorList>
            <person name="Wang X."/>
        </authorList>
    </citation>
    <scope>NUCLEOTIDE SEQUENCE [LARGE SCALE GENOMIC DNA]</scope>
    <source>
        <strain evidence="4 5">CGMCC 9174</strain>
    </source>
</reference>
<name>A0A0Q3T100_9HYPH</name>
<sequence>MAARGGYEIALACDGRVALADAVIGLPEGTFGIIPGAGGTVRLPRLTDAATALEIASTCRRVTAPEAEALGMIDHVVADLRSGAADDTLSLKSHKRRLRELPSRPVDEPPSNVLPLWQ</sequence>